<dbReference type="InterPro" id="IPR050678">
    <property type="entry name" value="DNA_Partitioning_ATPase"/>
</dbReference>
<dbReference type="Pfam" id="PF13614">
    <property type="entry name" value="AAA_31"/>
    <property type="match status" value="1"/>
</dbReference>
<dbReference type="PANTHER" id="PTHR13696:SF99">
    <property type="entry name" value="COBYRINIC ACID AC-DIAMIDE SYNTHASE"/>
    <property type="match status" value="1"/>
</dbReference>
<dbReference type="Proteomes" id="UP000192769">
    <property type="component" value="Unassembled WGS sequence"/>
</dbReference>
<keyword evidence="3" id="KW-1185">Reference proteome</keyword>
<feature type="domain" description="AAA" evidence="1">
    <location>
        <begin position="3"/>
        <end position="201"/>
    </location>
</feature>
<accession>A0A1V9DBX3</accession>
<dbReference type="InterPro" id="IPR027417">
    <property type="entry name" value="P-loop_NTPase"/>
</dbReference>
<proteinExistence type="predicted"/>
<evidence type="ECO:0000259" key="1">
    <source>
        <dbReference type="Pfam" id="PF13614"/>
    </source>
</evidence>
<reference evidence="2 3" key="1">
    <citation type="submission" date="2017-02" db="EMBL/GenBank/DDBJ databases">
        <title>Whole genome shotgun sequence of Pantoea agglomerans strain AS1 isolated from a cycad, Zamia floridana in Central Florida, USA.</title>
        <authorList>
            <person name="Lata P."/>
            <person name="Govindarajan S."/>
            <person name="Qi F."/>
            <person name="Li J.-L."/>
            <person name="Maurya S.K."/>
            <person name="Sahoo M.K."/>
        </authorList>
    </citation>
    <scope>NUCLEOTIDE SEQUENCE [LARGE SCALE GENOMIC DNA]</scope>
    <source>
        <strain evidence="2 3">AS1</strain>
    </source>
</reference>
<dbReference type="Gene3D" id="3.40.50.300">
    <property type="entry name" value="P-loop containing nucleotide triphosphate hydrolases"/>
    <property type="match status" value="1"/>
</dbReference>
<name>A0A1V9DBX3_9GAMM</name>
<dbReference type="EMBL" id="MWUE01000027">
    <property type="protein sequence ID" value="OQP31353.1"/>
    <property type="molecule type" value="Genomic_DNA"/>
</dbReference>
<sequence>MANLISLFNHKGGVSKTTTVFHLGWKFANLGKRVLIVDADPQCNLTGLTLGLDDYDSLVRFYDNKQNTDLFSSLAPEFSLEEKSNPPLNPTALTKTKNKNLFILAGNIRFSELDTQIATAMTSSNTLPVLRKFVGAFNSLIRKMAAEHNIDIVLVDMSPSVSSTNQCILMSSDYFVVPVSPDFYCYQAIDSLSNVLPKWAKDISQFKIDGDSPLPTDNPKMLGFITQNYRIYTTANSALPDNLDQPKQMSRAYSDWLDKIKEVSNRKLVPALQSASMMIDSEKFRLSVTHDAPYHLGGVQNFSGLIPVSQKLSKPIFELTKEDGNWSGARWMWEKNEKENGIKVNIEEADKVYQNLAKSILKMIDLDMK</sequence>
<dbReference type="RefSeq" id="WP_081141045.1">
    <property type="nucleotide sequence ID" value="NZ_MWUE01000027.1"/>
</dbReference>
<dbReference type="PANTHER" id="PTHR13696">
    <property type="entry name" value="P-LOOP CONTAINING NUCLEOSIDE TRIPHOSPHATE HYDROLASE"/>
    <property type="match status" value="1"/>
</dbReference>
<comment type="caution">
    <text evidence="2">The sequence shown here is derived from an EMBL/GenBank/DDBJ whole genome shotgun (WGS) entry which is preliminary data.</text>
</comment>
<dbReference type="OrthoDB" id="69313at2"/>
<evidence type="ECO:0000313" key="2">
    <source>
        <dbReference type="EMBL" id="OQP31353.1"/>
    </source>
</evidence>
<dbReference type="InterPro" id="IPR025669">
    <property type="entry name" value="AAA_dom"/>
</dbReference>
<protein>
    <recommendedName>
        <fullName evidence="1">AAA domain-containing protein</fullName>
    </recommendedName>
</protein>
<dbReference type="CDD" id="cd02042">
    <property type="entry name" value="ParAB_family"/>
    <property type="match status" value="1"/>
</dbReference>
<gene>
    <name evidence="2" type="ORF">B2J69_18200</name>
</gene>
<dbReference type="SUPFAM" id="SSF52540">
    <property type="entry name" value="P-loop containing nucleoside triphosphate hydrolases"/>
    <property type="match status" value="1"/>
</dbReference>
<evidence type="ECO:0000313" key="3">
    <source>
        <dbReference type="Proteomes" id="UP000192769"/>
    </source>
</evidence>
<organism evidence="2 3">
    <name type="scientific">Pantoea latae</name>
    <dbReference type="NCBI Taxonomy" id="1964541"/>
    <lineage>
        <taxon>Bacteria</taxon>
        <taxon>Pseudomonadati</taxon>
        <taxon>Pseudomonadota</taxon>
        <taxon>Gammaproteobacteria</taxon>
        <taxon>Enterobacterales</taxon>
        <taxon>Erwiniaceae</taxon>
        <taxon>Pantoea</taxon>
    </lineage>
</organism>
<dbReference type="AlphaFoldDB" id="A0A1V9DBX3"/>